<accession>F7VGI8</accession>
<evidence type="ECO:0000313" key="3">
    <source>
        <dbReference type="Proteomes" id="UP000004319"/>
    </source>
</evidence>
<feature type="chain" id="PRO_5003363447" evidence="1">
    <location>
        <begin position="40"/>
        <end position="174"/>
    </location>
</feature>
<feature type="signal peptide" evidence="1">
    <location>
        <begin position="1"/>
        <end position="39"/>
    </location>
</feature>
<evidence type="ECO:0000256" key="1">
    <source>
        <dbReference type="SAM" id="SignalP"/>
    </source>
</evidence>
<evidence type="ECO:0000313" key="2">
    <source>
        <dbReference type="EMBL" id="GAA09483.1"/>
    </source>
</evidence>
<dbReference type="Proteomes" id="UP000004319">
    <property type="component" value="Unassembled WGS sequence"/>
</dbReference>
<comment type="caution">
    <text evidence="2">The sequence shown here is derived from an EMBL/GenBank/DDBJ whole genome shotgun (WGS) entry which is preliminary data.</text>
</comment>
<keyword evidence="1" id="KW-0732">Signal</keyword>
<proteinExistence type="predicted"/>
<dbReference type="AlphaFoldDB" id="F7VGI8"/>
<dbReference type="EMBL" id="BABS01000095">
    <property type="protein sequence ID" value="GAA09483.1"/>
    <property type="molecule type" value="Genomic_DNA"/>
</dbReference>
<gene>
    <name evidence="2" type="ORF">ATPR_2487</name>
</gene>
<reference evidence="2 3" key="1">
    <citation type="journal article" date="2011" name="Biochem. Biophys. Res. Commun.">
        <title>Increased number of Arginine-based salt bridges contributes to the thermotolerance of thermotolerant acetic acid bacteria, Acetobacter tropicalis SKU1100.</title>
        <authorList>
            <person name="Matsutani M."/>
            <person name="Hirakawa H."/>
            <person name="Nishikura M."/>
            <person name="Soemphol W."/>
            <person name="Ali I.A.I."/>
            <person name="Yakushi T."/>
            <person name="Matsushita K."/>
        </authorList>
    </citation>
    <scope>NUCLEOTIDE SEQUENCE [LARGE SCALE GENOMIC DNA]</scope>
    <source>
        <strain evidence="2 3">NBRC 101654</strain>
    </source>
</reference>
<sequence length="174" mass="18831">MISTAPDPTIPLTSEKDPTMKHALLLCLSLLAPAVPACAQTVIDGSDKAASPFVKNTLKSVATQFPDAHPHFRNLATHKTGEKQIVCGEVSLQDTKTPAAESFMPFGATEGEDRAVVFEPHAIPAALDFREVNSWINHGADLEDLEEMGCVPEGSYRKYSDRLNAVLQNRKTSS</sequence>
<protein>
    <submittedName>
        <fullName evidence="2">Uncharacterized protein</fullName>
    </submittedName>
</protein>
<organism evidence="2 3">
    <name type="scientific">Acetobacter tropicalis NBRC 101654</name>
    <dbReference type="NCBI Taxonomy" id="749388"/>
    <lineage>
        <taxon>Bacteria</taxon>
        <taxon>Pseudomonadati</taxon>
        <taxon>Pseudomonadota</taxon>
        <taxon>Alphaproteobacteria</taxon>
        <taxon>Acetobacterales</taxon>
        <taxon>Acetobacteraceae</taxon>
        <taxon>Acetobacter</taxon>
    </lineage>
</organism>
<name>F7VGI8_9PROT</name>